<dbReference type="EMBL" id="JACCBN010000001">
    <property type="protein sequence ID" value="NYD35274.1"/>
    <property type="molecule type" value="Genomic_DNA"/>
</dbReference>
<proteinExistence type="predicted"/>
<dbReference type="SUPFAM" id="SSF54909">
    <property type="entry name" value="Dimeric alpha+beta barrel"/>
    <property type="match status" value="1"/>
</dbReference>
<organism evidence="2 3">
    <name type="scientific">Actinomycetospora corticicola</name>
    <dbReference type="NCBI Taxonomy" id="663602"/>
    <lineage>
        <taxon>Bacteria</taxon>
        <taxon>Bacillati</taxon>
        <taxon>Actinomycetota</taxon>
        <taxon>Actinomycetes</taxon>
        <taxon>Pseudonocardiales</taxon>
        <taxon>Pseudonocardiaceae</taxon>
        <taxon>Actinomycetospora</taxon>
    </lineage>
</organism>
<evidence type="ECO:0000259" key="1">
    <source>
        <dbReference type="Pfam" id="PF11695"/>
    </source>
</evidence>
<comment type="caution">
    <text evidence="2">The sequence shown here is derived from an EMBL/GenBank/DDBJ whole genome shotgun (WGS) entry which is preliminary data.</text>
</comment>
<dbReference type="AlphaFoldDB" id="A0A7Y9J531"/>
<reference evidence="2 3" key="1">
    <citation type="submission" date="2020-07" db="EMBL/GenBank/DDBJ databases">
        <title>Sequencing the genomes of 1000 actinobacteria strains.</title>
        <authorList>
            <person name="Klenk H.-P."/>
        </authorList>
    </citation>
    <scope>NUCLEOTIDE SEQUENCE [LARGE SCALE GENOMIC DNA]</scope>
    <source>
        <strain evidence="2 3">DSM 45772</strain>
    </source>
</reference>
<dbReference type="Pfam" id="PF11695">
    <property type="entry name" value="DUF3291"/>
    <property type="match status" value="1"/>
</dbReference>
<dbReference type="RefSeq" id="WP_179793135.1">
    <property type="nucleotide sequence ID" value="NZ_BAABHP010000004.1"/>
</dbReference>
<sequence>MGTLALYTFGLLDPAAEPTAMADFARRGAEIYRAVVRARGFLGRGDAHRDDDEGRWGAYALPLGLPDFAGHDPQVHIATLSRWQDVATARQFVYAGLHREALRLRHDWFFRGPWPGHVLWTIEDGARPCWADGVARLEALAHDGESAEHFTFGSPWARA</sequence>
<evidence type="ECO:0000313" key="3">
    <source>
        <dbReference type="Proteomes" id="UP000535890"/>
    </source>
</evidence>
<dbReference type="InterPro" id="IPR011008">
    <property type="entry name" value="Dimeric_a/b-barrel"/>
</dbReference>
<evidence type="ECO:0000313" key="2">
    <source>
        <dbReference type="EMBL" id="NYD35274.1"/>
    </source>
</evidence>
<gene>
    <name evidence="2" type="ORF">BJ983_001376</name>
</gene>
<accession>A0A7Y9J531</accession>
<keyword evidence="3" id="KW-1185">Reference proteome</keyword>
<dbReference type="InterPro" id="IPR021708">
    <property type="entry name" value="DUF3291"/>
</dbReference>
<name>A0A7Y9J531_9PSEU</name>
<dbReference type="Proteomes" id="UP000535890">
    <property type="component" value="Unassembled WGS sequence"/>
</dbReference>
<protein>
    <recommendedName>
        <fullName evidence="1">DUF3291 domain-containing protein</fullName>
    </recommendedName>
</protein>
<feature type="domain" description="DUF3291" evidence="1">
    <location>
        <begin position="4"/>
        <end position="154"/>
    </location>
</feature>